<evidence type="ECO:0000256" key="1">
    <source>
        <dbReference type="SAM" id="MobiDB-lite"/>
    </source>
</evidence>
<proteinExistence type="predicted"/>
<sequence length="297" mass="32651">MANWVNCEIQTNYKNCTCTPVRFVSLKGPELEKPKLLKFLSDSGVMIRMMEGRRNREGKKVGRKIRFRVAASSARLASKPLAQTQEGQKEVSVGTDTFFNQRADALFDKKLFTTSSLVSSMNSSKLDITVMSLHPPAAAAAGGAGGGAAAAGSSGDAGVERCQRPRVIPPPPISPRSIVRQVPPEFVPARCRSPSARNAPPAAPGTREGENDEMKENSRAMFLSLSIAKVVNIIVQTKSLILRLNDDDLRLLRATSTTNYGILFLFTFNKWSSNESVDMNYEDWKGYRFILRYIASV</sequence>
<gene>
    <name evidence="2" type="ORF">WN51_02521</name>
</gene>
<evidence type="ECO:0000313" key="3">
    <source>
        <dbReference type="Proteomes" id="UP000053105"/>
    </source>
</evidence>
<organism evidence="2 3">
    <name type="scientific">Melipona quadrifasciata</name>
    <dbReference type="NCBI Taxonomy" id="166423"/>
    <lineage>
        <taxon>Eukaryota</taxon>
        <taxon>Metazoa</taxon>
        <taxon>Ecdysozoa</taxon>
        <taxon>Arthropoda</taxon>
        <taxon>Hexapoda</taxon>
        <taxon>Insecta</taxon>
        <taxon>Pterygota</taxon>
        <taxon>Neoptera</taxon>
        <taxon>Endopterygota</taxon>
        <taxon>Hymenoptera</taxon>
        <taxon>Apocrita</taxon>
        <taxon>Aculeata</taxon>
        <taxon>Apoidea</taxon>
        <taxon>Anthophila</taxon>
        <taxon>Apidae</taxon>
        <taxon>Melipona</taxon>
    </lineage>
</organism>
<feature type="region of interest" description="Disordered" evidence="1">
    <location>
        <begin position="189"/>
        <end position="215"/>
    </location>
</feature>
<accession>A0A0M8ZSW9</accession>
<dbReference type="Proteomes" id="UP000053105">
    <property type="component" value="Unassembled WGS sequence"/>
</dbReference>
<evidence type="ECO:0000313" key="2">
    <source>
        <dbReference type="EMBL" id="KOX70465.1"/>
    </source>
</evidence>
<feature type="compositionally biased region" description="Low complexity" evidence="1">
    <location>
        <begin position="189"/>
        <end position="200"/>
    </location>
</feature>
<keyword evidence="3" id="KW-1185">Reference proteome</keyword>
<dbReference type="AlphaFoldDB" id="A0A0M8ZSW9"/>
<dbReference type="EMBL" id="KQ435859">
    <property type="protein sequence ID" value="KOX70465.1"/>
    <property type="molecule type" value="Genomic_DNA"/>
</dbReference>
<reference evidence="2 3" key="1">
    <citation type="submission" date="2015-07" db="EMBL/GenBank/DDBJ databases">
        <title>The genome of Melipona quadrifasciata.</title>
        <authorList>
            <person name="Pan H."/>
            <person name="Kapheim K."/>
        </authorList>
    </citation>
    <scope>NUCLEOTIDE SEQUENCE [LARGE SCALE GENOMIC DNA]</scope>
    <source>
        <strain evidence="2">0111107301</strain>
        <tissue evidence="2">Whole body</tissue>
    </source>
</reference>
<protein>
    <submittedName>
        <fullName evidence="2">Uncharacterized protein</fullName>
    </submittedName>
</protein>
<name>A0A0M8ZSW9_9HYME</name>